<dbReference type="EMBL" id="WRXO01000006">
    <property type="protein sequence ID" value="MVT43003.1"/>
    <property type="molecule type" value="Genomic_DNA"/>
</dbReference>
<dbReference type="OrthoDB" id="680730at2"/>
<protein>
    <submittedName>
        <fullName evidence="1">Uncharacterized protein</fullName>
    </submittedName>
</protein>
<evidence type="ECO:0000313" key="2">
    <source>
        <dbReference type="Proteomes" id="UP000468388"/>
    </source>
</evidence>
<comment type="caution">
    <text evidence="1">The sequence shown here is derived from an EMBL/GenBank/DDBJ whole genome shotgun (WGS) entry which is preliminary data.</text>
</comment>
<dbReference type="RefSeq" id="WP_157301613.1">
    <property type="nucleotide sequence ID" value="NZ_BAAAZB010000004.1"/>
</dbReference>
<evidence type="ECO:0000313" key="1">
    <source>
        <dbReference type="EMBL" id="MVT43003.1"/>
    </source>
</evidence>
<gene>
    <name evidence="1" type="ORF">GO495_20570</name>
</gene>
<sequence>MSKLKKWRVLPRSINSWKEVDKHSWDLSFFEETGDPDFITKIGIRAGINAINENKAMNLPITYMADGWVVQRMPQGDVVRIAEIKTPKEVTRNKKLTKGSVLYVKKSS</sequence>
<accession>A0A6N8JCR2</accession>
<dbReference type="AlphaFoldDB" id="A0A6N8JCR2"/>
<name>A0A6N8JCR2_9BACT</name>
<reference evidence="1 2" key="1">
    <citation type="submission" date="2019-12" db="EMBL/GenBank/DDBJ databases">
        <title>The draft genomic sequence of strain Chitinophaga oryziterrae JCM 16595.</title>
        <authorList>
            <person name="Zhang X."/>
        </authorList>
    </citation>
    <scope>NUCLEOTIDE SEQUENCE [LARGE SCALE GENOMIC DNA]</scope>
    <source>
        <strain evidence="1 2">JCM 16595</strain>
    </source>
</reference>
<organism evidence="1 2">
    <name type="scientific">Chitinophaga oryziterrae</name>
    <dbReference type="NCBI Taxonomy" id="1031224"/>
    <lineage>
        <taxon>Bacteria</taxon>
        <taxon>Pseudomonadati</taxon>
        <taxon>Bacteroidota</taxon>
        <taxon>Chitinophagia</taxon>
        <taxon>Chitinophagales</taxon>
        <taxon>Chitinophagaceae</taxon>
        <taxon>Chitinophaga</taxon>
    </lineage>
</organism>
<keyword evidence="2" id="KW-1185">Reference proteome</keyword>
<proteinExistence type="predicted"/>
<dbReference type="Proteomes" id="UP000468388">
    <property type="component" value="Unassembled WGS sequence"/>
</dbReference>